<dbReference type="InterPro" id="IPR012337">
    <property type="entry name" value="RNaseH-like_sf"/>
</dbReference>
<sequence length="127" mass="14377">MRLAIDAAYQSDSHRASAGLVLVQNGQQRQEKTRLADCQSNHGAEFLALIWAIKLELDQLKTAPILEVVSDSKILVSSLQKQYAKHYQKEVDLIFALLPKPELTFFTWVPDRKNLGPHHLAMQALQE</sequence>
<feature type="domain" description="RNase H type-1" evidence="1">
    <location>
        <begin position="5"/>
        <end position="121"/>
    </location>
</feature>
<organism evidence="2 3">
    <name type="scientific">Fructobacillus pseudoficulneus</name>
    <dbReference type="NCBI Taxonomy" id="220714"/>
    <lineage>
        <taxon>Bacteria</taxon>
        <taxon>Bacillati</taxon>
        <taxon>Bacillota</taxon>
        <taxon>Bacilli</taxon>
        <taxon>Lactobacillales</taxon>
        <taxon>Lactobacillaceae</taxon>
        <taxon>Fructobacillus</taxon>
    </lineage>
</organism>
<dbReference type="InterPro" id="IPR036397">
    <property type="entry name" value="RNaseH_sf"/>
</dbReference>
<keyword evidence="3" id="KW-1185">Reference proteome</keyword>
<dbReference type="OrthoDB" id="7845843at2"/>
<name>A0A3F3GSV1_9LACO</name>
<dbReference type="EMBL" id="DF968064">
    <property type="protein sequence ID" value="GAP02641.1"/>
    <property type="molecule type" value="Genomic_DNA"/>
</dbReference>
<dbReference type="Pfam" id="PF13456">
    <property type="entry name" value="RVT_3"/>
    <property type="match status" value="1"/>
</dbReference>
<evidence type="ECO:0000313" key="3">
    <source>
        <dbReference type="Proteomes" id="UP000061227"/>
    </source>
</evidence>
<proteinExistence type="predicted"/>
<dbReference type="Gene3D" id="3.30.420.10">
    <property type="entry name" value="Ribonuclease H-like superfamily/Ribonuclease H"/>
    <property type="match status" value="1"/>
</dbReference>
<accession>A0A3F3GSV1</accession>
<dbReference type="AlphaFoldDB" id="A0A3F3GSV1"/>
<dbReference type="InterPro" id="IPR002156">
    <property type="entry name" value="RNaseH_domain"/>
</dbReference>
<evidence type="ECO:0000259" key="1">
    <source>
        <dbReference type="Pfam" id="PF13456"/>
    </source>
</evidence>
<dbReference type="GO" id="GO:0004523">
    <property type="term" value="F:RNA-DNA hybrid ribonuclease activity"/>
    <property type="evidence" value="ECO:0007669"/>
    <property type="project" value="InterPro"/>
</dbReference>
<dbReference type="SUPFAM" id="SSF53098">
    <property type="entry name" value="Ribonuclease H-like"/>
    <property type="match status" value="1"/>
</dbReference>
<dbReference type="Proteomes" id="UP000061227">
    <property type="component" value="Unassembled WGS sequence"/>
</dbReference>
<dbReference type="STRING" id="220714.SAMN05660469_0577"/>
<protein>
    <submittedName>
        <fullName evidence="2">Cell wall enzyme ebsB</fullName>
    </submittedName>
</protein>
<dbReference type="GO" id="GO:0003676">
    <property type="term" value="F:nucleic acid binding"/>
    <property type="evidence" value="ECO:0007669"/>
    <property type="project" value="InterPro"/>
</dbReference>
<gene>
    <name evidence="2" type="ORF">FPFC_020890</name>
</gene>
<reference evidence="2 3" key="1">
    <citation type="journal article" date="2015" name="BMC Genomics">
        <title>Comparative genomics of Fructobacillus spp. and Leuconostoc spp. reveals niche-specific evolution of Fructobacillus spp.</title>
        <authorList>
            <person name="Endo A."/>
            <person name="Tanizawa Y."/>
            <person name="Tanaka N."/>
            <person name="Maeno S."/>
            <person name="Kumar H."/>
            <person name="Shiwa Y."/>
            <person name="Okada S."/>
            <person name="Yoshikawa H."/>
            <person name="Dicks L."/>
            <person name="Nakagawa J."/>
            <person name="Arita M."/>
        </authorList>
    </citation>
    <scope>NUCLEOTIDE SEQUENCE [LARGE SCALE GENOMIC DNA]</scope>
    <source>
        <strain evidence="2 3">DSM 15468</strain>
    </source>
</reference>
<dbReference type="RefSeq" id="WP_059377037.1">
    <property type="nucleotide sequence ID" value="NZ_DF968064.1"/>
</dbReference>
<evidence type="ECO:0000313" key="2">
    <source>
        <dbReference type="EMBL" id="GAP02641.1"/>
    </source>
</evidence>